<dbReference type="HOGENOM" id="CLU_279223_0_0_0"/>
<dbReference type="RefSeq" id="WP_005965659.1">
    <property type="nucleotide sequence ID" value="NZ_JH815344.1"/>
</dbReference>
<protein>
    <recommendedName>
        <fullName evidence="4">Autotransporter domain-containing protein</fullName>
    </recommendedName>
</protein>
<feature type="non-terminal residue" evidence="2">
    <location>
        <position position="1096"/>
    </location>
</feature>
<dbReference type="EMBL" id="ACIF01000055">
    <property type="protein sequence ID" value="EKA94546.1"/>
    <property type="molecule type" value="Genomic_DNA"/>
</dbReference>
<evidence type="ECO:0000256" key="1">
    <source>
        <dbReference type="SAM" id="Coils"/>
    </source>
</evidence>
<dbReference type="InterPro" id="IPR053787">
    <property type="entry name" value="Autotransptr-assoc_N"/>
</dbReference>
<dbReference type="Proteomes" id="UP000005809">
    <property type="component" value="Unassembled WGS sequence"/>
</dbReference>
<sequence length="1096" mass="114380">MVKNNLYMVEKNLRSIAKRYKSVKYSLGLAILFLMMGLSAFSQEVMSTQEIAASKENLRSSVGTLQNKVEAARKENQKAIDGLKLELIQLMEQGDQVVKSPWMSWQFGANYMYNDWRGTYKGRGDKAEKYPYEGILERDSNLFNRYVPTNSTNYSLLASTTNAQSAATNSRNGLKGYGLASNKPVPEPPVEIQVNAGIKPKSINKVPLNIAAKTANTPTLPEAVKFAPIDPTIVIPKNPALPSPPTFKVIVGADCNSGDGTSCASGSRILTGTAGTDGYEFLQYTWQSSNEAQGLAFKWFDAITGTSPYIYGDGTTFGAATNVTVGTDTFSGTSRTSGTTISINSYNGLTGLSSSTNTSPVDRNSQYFLVGGSRAIEADIYSGGGAVINKGTVNLGGILTLGMVTQTSSNTNYIINAGTITDVNEKNDAYVQNVRNVYNTDTDSDGVNDALKIYGPASEVYNVKLSEDGYVGYKIGVAVVPENTSNDKTVAKNTGDINFYGANSIGMYVYLPTTLGSTNTTFEGSLLNEGNITLTGKESYGMKLAGKTAATTKYENSGIITLKKNTNDAADGSAGMALMADNTVVGLNLASGIAKNAGTIKLENVKNSLGTYVNINSDITNTDTGKININSTIDGLTDAEKAAGKEQPVNIGMRADTDANAKVINNGEITIDGAYAIGMLAKGAKIANTGKISSTSIKNGTGIVGIGNSTVDNVGSVKVLGTGLTNNIGVFLKETNGTATGTTATGVTPEVEVSGDNSTGVLMTGTAKTLTMKGNVKASGNAVTGIIADGTSTVTLSGTSTITVNNGTDYAGKATVKVKNAITGLEEDVEKGSYGIVVNPGSTFTGTATNVDANVTTDKSIGLFSAGNLTVNKANIKTSDGAINFFAKGGEININGGGATETGQKSLLFYTSNSGKVILGGQLDATIKGGTTPSTRGTAFYYVSPTRYGAFNTAAIQNYFNTTFGNGTSTLNHLKLNMEAGSRLFVASNVGMNLSNTAATSLMTGITNAPTITGSNYKTFMLYLSKLTIDQAVDLNDANSAYAQLEIANSSIDNASTMTGTNNRQVAIAQENGNDTAGNGYDASEVTLTNTTSGVI</sequence>
<feature type="coiled-coil region" evidence="1">
    <location>
        <begin position="55"/>
        <end position="93"/>
    </location>
</feature>
<evidence type="ECO:0008006" key="4">
    <source>
        <dbReference type="Google" id="ProtNLM"/>
    </source>
</evidence>
<organism evidence="2 3">
    <name type="scientific">Fusobacterium periodonticum D10</name>
    <dbReference type="NCBI Taxonomy" id="620833"/>
    <lineage>
        <taxon>Bacteria</taxon>
        <taxon>Fusobacteriati</taxon>
        <taxon>Fusobacteriota</taxon>
        <taxon>Fusobacteriia</taxon>
        <taxon>Fusobacteriales</taxon>
        <taxon>Fusobacteriaceae</taxon>
        <taxon>Fusobacterium</taxon>
    </lineage>
</organism>
<name>K1GSV4_9FUSO</name>
<evidence type="ECO:0000313" key="2">
    <source>
        <dbReference type="EMBL" id="EKA94546.1"/>
    </source>
</evidence>
<accession>K1GSV4</accession>
<keyword evidence="1" id="KW-0175">Coiled coil</keyword>
<comment type="caution">
    <text evidence="2">The sequence shown here is derived from an EMBL/GenBank/DDBJ whole genome shotgun (WGS) entry which is preliminary data.</text>
</comment>
<dbReference type="NCBIfam" id="NF033175">
    <property type="entry name" value="fuso_auto_Nterm"/>
    <property type="match status" value="1"/>
</dbReference>
<dbReference type="AlphaFoldDB" id="K1GSV4"/>
<proteinExistence type="predicted"/>
<reference evidence="2 3" key="1">
    <citation type="submission" date="2012-05" db="EMBL/GenBank/DDBJ databases">
        <title>The Genome Sequence of Fusobacterium periodontium Oral Taxon 201 Strain D10.</title>
        <authorList>
            <consortium name="The Broad Institute Genome Sequencing Platform"/>
            <consortium name="The Broad Institute Genome Sequencing Center for Infectious Disease"/>
            <person name="Earl A."/>
            <person name="Ward D."/>
            <person name="Feldgarden M."/>
            <person name="Gevers D."/>
            <person name="Strauss J."/>
            <person name="Sibley C."/>
            <person name="White A."/>
            <person name="Ambrose C.E."/>
            <person name="Allen-Vercoe E."/>
            <person name="Walker B."/>
            <person name="Young S.K."/>
            <person name="Zeng Q."/>
            <person name="Gargeya S."/>
            <person name="Fitzgerald M."/>
            <person name="Haas B."/>
            <person name="Abouelleil A."/>
            <person name="Alvarado L."/>
            <person name="Arachchi H.M."/>
            <person name="Berlin A.M."/>
            <person name="Chapman S.B."/>
            <person name="Goldberg J."/>
            <person name="Griggs A."/>
            <person name="Gujja S."/>
            <person name="Hansen M."/>
            <person name="Howarth C."/>
            <person name="Imamovic A."/>
            <person name="Larimer J."/>
            <person name="McCowan C."/>
            <person name="Montmayeur A."/>
            <person name="Murphy C."/>
            <person name="Neiman D."/>
            <person name="Pearson M."/>
            <person name="Priest M."/>
            <person name="Roberts A."/>
            <person name="Saif S."/>
            <person name="Shea T."/>
            <person name="Sisk P."/>
            <person name="Sykes S."/>
            <person name="Wortman J."/>
            <person name="Nusbaum C."/>
            <person name="Birren B."/>
        </authorList>
    </citation>
    <scope>NUCLEOTIDE SEQUENCE [LARGE SCALE GENOMIC DNA]</scope>
    <source>
        <strain evidence="2 3">D10</strain>
    </source>
</reference>
<gene>
    <name evidence="2" type="ORF">FPOG_00092</name>
</gene>
<evidence type="ECO:0000313" key="3">
    <source>
        <dbReference type="Proteomes" id="UP000005809"/>
    </source>
</evidence>